<dbReference type="RefSeq" id="WP_053430363.1">
    <property type="nucleotide sequence ID" value="NZ_CP040441.1"/>
</dbReference>
<protein>
    <submittedName>
        <fullName evidence="1">Disulfide oxidoreductase</fullName>
    </submittedName>
</protein>
<evidence type="ECO:0000313" key="1">
    <source>
        <dbReference type="EMBL" id="KOO37870.1"/>
    </source>
</evidence>
<dbReference type="SUPFAM" id="SSF52833">
    <property type="entry name" value="Thioredoxin-like"/>
    <property type="match status" value="1"/>
</dbReference>
<dbReference type="PIRSF" id="PIRSF010603">
    <property type="entry name" value="UCP010603"/>
    <property type="match status" value="1"/>
</dbReference>
<dbReference type="Pfam" id="PF07315">
    <property type="entry name" value="DUF1462"/>
    <property type="match status" value="1"/>
</dbReference>
<dbReference type="Gene3D" id="3.40.30.30">
    <property type="entry name" value="Hypothetical protein sa0798"/>
    <property type="match status" value="1"/>
</dbReference>
<proteinExistence type="predicted"/>
<accession>A0A0M0KG91</accession>
<dbReference type="InterPro" id="IPR036249">
    <property type="entry name" value="Thioredoxin-like_sf"/>
</dbReference>
<gene>
    <name evidence="1" type="ORF">AMD02_02645</name>
</gene>
<comment type="caution">
    <text evidence="1">The sequence shown here is derived from an EMBL/GenBank/DDBJ whole genome shotgun (WGS) entry which is preliminary data.</text>
</comment>
<dbReference type="EMBL" id="LILD01000001">
    <property type="protein sequence ID" value="KOO37870.1"/>
    <property type="molecule type" value="Genomic_DNA"/>
</dbReference>
<dbReference type="GeneID" id="87598954"/>
<dbReference type="AlphaFoldDB" id="A0A0M0KG91"/>
<name>A0A0M0KG91_ALKHA</name>
<dbReference type="PATRIC" id="fig|136160.3.peg.752"/>
<reference evidence="1" key="1">
    <citation type="submission" date="2015-08" db="EMBL/GenBank/DDBJ databases">
        <title>Complete DNA Sequence of Pseudomonas syringae pv. actinidiae, the Causal Agent of Kiwifruit Canker Disease.</title>
        <authorList>
            <person name="Rikkerink E.H.A."/>
            <person name="Fineran P.C."/>
        </authorList>
    </citation>
    <scope>NUCLEOTIDE SEQUENCE</scope>
    <source>
        <strain evidence="1">DSM 13666</strain>
    </source>
</reference>
<sequence>MGQLIEVTVFGAEEKCGSCIHLPSAKETMEWLEAAVKRKYPEHNFRFRYVDINKVVEKKDQAYADAILSDEYMYPLVVIEDEVVAEGNPRLKDVYAKIDAM</sequence>
<organism evidence="1">
    <name type="scientific">Halalkalibacterium halodurans</name>
    <name type="common">Bacillus halodurans</name>
    <dbReference type="NCBI Taxonomy" id="86665"/>
    <lineage>
        <taxon>Bacteria</taxon>
        <taxon>Bacillati</taxon>
        <taxon>Bacillota</taxon>
        <taxon>Bacilli</taxon>
        <taxon>Bacillales</taxon>
        <taxon>Bacillaceae</taxon>
        <taxon>Halalkalibacterium (ex Joshi et al. 2022)</taxon>
    </lineage>
</organism>
<dbReference type="InterPro" id="IPR009190">
    <property type="entry name" value="DUF1462"/>
</dbReference>
<dbReference type="InterPro" id="IPR038218">
    <property type="entry name" value="YuzD-like_sp"/>
</dbReference>